<evidence type="ECO:0000313" key="3">
    <source>
        <dbReference type="Proteomes" id="UP000009027"/>
    </source>
</evidence>
<dbReference type="AlphaFoldDB" id="F9WNH5"/>
<dbReference type="VEuPathDB" id="TriTrypDB:TvY486_0018000"/>
<protein>
    <submittedName>
        <fullName evidence="2">Uncharacterized protein</fullName>
    </submittedName>
</protein>
<organism evidence="2 3">
    <name type="scientific">Trypanosoma vivax (strain Y486)</name>
    <dbReference type="NCBI Taxonomy" id="1055687"/>
    <lineage>
        <taxon>Eukaryota</taxon>
        <taxon>Discoba</taxon>
        <taxon>Euglenozoa</taxon>
        <taxon>Kinetoplastea</taxon>
        <taxon>Metakinetoplastina</taxon>
        <taxon>Trypanosomatida</taxon>
        <taxon>Trypanosomatidae</taxon>
        <taxon>Trypanosoma</taxon>
        <taxon>Duttonella</taxon>
    </lineage>
</organism>
<feature type="compositionally biased region" description="Low complexity" evidence="1">
    <location>
        <begin position="155"/>
        <end position="164"/>
    </location>
</feature>
<name>F9WNH5_TRYVY</name>
<feature type="region of interest" description="Disordered" evidence="1">
    <location>
        <begin position="154"/>
        <end position="190"/>
    </location>
</feature>
<proteinExistence type="predicted"/>
<sequence length="265" mass="28612">MPHEKALRVPVPKIRLLFSCPFVSLFPLRAAQVRFLSCLAPPPAQAVWHGTVSPLVLRAVETLLSRKHHFCVPVFCLLSVRAFTRVSSNSRQALKHCASECARVRGSDCLHALVVHVAVLRSRGPALAVRPQRLSPGVCRVSWPTPQACTDRTRALLPPDASPSRPRRRCAADGAVPGALPSRGKSTPGQARVDMVYGRVREAAPRHGHSSVQPAPDLLPLRIPRSHRCPVRAFRSTPATVVQCRASAGCADTRGACACGWPGVV</sequence>
<reference evidence="2 3" key="1">
    <citation type="journal article" date="2012" name="Proc. Natl. Acad. Sci. U.S.A.">
        <title>Antigenic diversity is generated by distinct evolutionary mechanisms in African trypanosome species.</title>
        <authorList>
            <person name="Jackson A.P."/>
            <person name="Berry A."/>
            <person name="Aslett M."/>
            <person name="Allison H.C."/>
            <person name="Burton P."/>
            <person name="Vavrova-Anderson J."/>
            <person name="Brown R."/>
            <person name="Browne H."/>
            <person name="Corton N."/>
            <person name="Hauser H."/>
            <person name="Gamble J."/>
            <person name="Gilderthorp R."/>
            <person name="Marcello L."/>
            <person name="McQuillan J."/>
            <person name="Otto T.D."/>
            <person name="Quail M.A."/>
            <person name="Sanders M.J."/>
            <person name="van Tonder A."/>
            <person name="Ginger M.L."/>
            <person name="Field M.C."/>
            <person name="Barry J.D."/>
            <person name="Hertz-Fowler C."/>
            <person name="Berriman M."/>
        </authorList>
    </citation>
    <scope>NUCLEOTIDE SEQUENCE</scope>
    <source>
        <strain evidence="2 3">Y486</strain>
    </source>
</reference>
<dbReference type="EMBL" id="CAEX01002608">
    <property type="protein sequence ID" value="CCD19093.1"/>
    <property type="molecule type" value="Genomic_DNA"/>
</dbReference>
<gene>
    <name evidence="2" type="ORF">TvY486_0018000</name>
</gene>
<dbReference type="Proteomes" id="UP000009027">
    <property type="component" value="Unassembled WGS sequence"/>
</dbReference>
<accession>F9WNH5</accession>
<keyword evidence="3" id="KW-1185">Reference proteome</keyword>
<evidence type="ECO:0000256" key="1">
    <source>
        <dbReference type="SAM" id="MobiDB-lite"/>
    </source>
</evidence>
<evidence type="ECO:0000313" key="2">
    <source>
        <dbReference type="EMBL" id="CCD19093.1"/>
    </source>
</evidence>